<gene>
    <name evidence="1" type="ORF">FGO68_gene1679</name>
</gene>
<reference evidence="1" key="1">
    <citation type="submission" date="2019-06" db="EMBL/GenBank/DDBJ databases">
        <authorList>
            <person name="Zheng W."/>
        </authorList>
    </citation>
    <scope>NUCLEOTIDE SEQUENCE</scope>
    <source>
        <strain evidence="1">QDHG01</strain>
    </source>
</reference>
<proteinExistence type="predicted"/>
<evidence type="ECO:0000313" key="1">
    <source>
        <dbReference type="EMBL" id="TNV70764.1"/>
    </source>
</evidence>
<dbReference type="EMBL" id="RRYP01033084">
    <property type="protein sequence ID" value="TNV70764.1"/>
    <property type="molecule type" value="Genomic_DNA"/>
</dbReference>
<organism evidence="1 2">
    <name type="scientific">Halteria grandinella</name>
    <dbReference type="NCBI Taxonomy" id="5974"/>
    <lineage>
        <taxon>Eukaryota</taxon>
        <taxon>Sar</taxon>
        <taxon>Alveolata</taxon>
        <taxon>Ciliophora</taxon>
        <taxon>Intramacronucleata</taxon>
        <taxon>Spirotrichea</taxon>
        <taxon>Stichotrichia</taxon>
        <taxon>Sporadotrichida</taxon>
        <taxon>Halteriidae</taxon>
        <taxon>Halteria</taxon>
    </lineage>
</organism>
<keyword evidence="2" id="KW-1185">Reference proteome</keyword>
<evidence type="ECO:0000313" key="2">
    <source>
        <dbReference type="Proteomes" id="UP000785679"/>
    </source>
</evidence>
<dbReference type="Proteomes" id="UP000785679">
    <property type="component" value="Unassembled WGS sequence"/>
</dbReference>
<sequence length="142" mass="16810">MNIVQQLSEANYVDFIHHIINIQQIKKINCFPMNDQTPIKEVDLNKQSWTSPKDKSDRFIPRNVQQNLYQLFMSEENHQGNLYNNLLQSSILGTGIQVKDKKKYFHRQLVINLLLSYKNYLTIKLRTNKMKLKILIPFSIMA</sequence>
<dbReference type="AlphaFoldDB" id="A0A8J8N9F4"/>
<name>A0A8J8N9F4_HALGN</name>
<protein>
    <submittedName>
        <fullName evidence="1">Uncharacterized protein</fullName>
    </submittedName>
</protein>
<comment type="caution">
    <text evidence="1">The sequence shown here is derived from an EMBL/GenBank/DDBJ whole genome shotgun (WGS) entry which is preliminary data.</text>
</comment>
<accession>A0A8J8N9F4</accession>